<dbReference type="AlphaFoldDB" id="A0A2T0QF23"/>
<dbReference type="EMBL" id="PVZC01000001">
    <property type="protein sequence ID" value="PRY02518.1"/>
    <property type="molecule type" value="Genomic_DNA"/>
</dbReference>
<protein>
    <submittedName>
        <fullName evidence="3">Helix-turn-helix protein</fullName>
    </submittedName>
</protein>
<sequence length="260" mass="27569">MNPAGATPRHSRSAPAPGAAYPAPVELRFGTRGSDSPWVDTVWTCTSERVAAMTSVAGVRWGLVFWERGGRAYASVTGPETRTGTAPVPEGASFTGIEFALGTSLRAAPTPSLVDGGVELPDTTRRTFRLDGARWETPGPDDAEALVERLVRSGTVVRDPLVAEVLRGDRPAVSGRTVERRFRAATGLTRGAVRQIERARTAAELLAAGEAVADVVAKFGYFDEPHLARALRCYVGRTAGQLREGSGGAIALDLDQRLTS</sequence>
<dbReference type="Pfam" id="PF12833">
    <property type="entry name" value="HTH_18"/>
    <property type="match status" value="1"/>
</dbReference>
<evidence type="ECO:0000313" key="4">
    <source>
        <dbReference type="Proteomes" id="UP000237846"/>
    </source>
</evidence>
<comment type="caution">
    <text evidence="3">The sequence shown here is derived from an EMBL/GenBank/DDBJ whole genome shotgun (WGS) entry which is preliminary data.</text>
</comment>
<dbReference type="GO" id="GO:0003700">
    <property type="term" value="F:DNA-binding transcription factor activity"/>
    <property type="evidence" value="ECO:0007669"/>
    <property type="project" value="InterPro"/>
</dbReference>
<feature type="region of interest" description="Disordered" evidence="1">
    <location>
        <begin position="1"/>
        <end position="22"/>
    </location>
</feature>
<accession>A0A2T0QF23</accession>
<dbReference type="Proteomes" id="UP000237846">
    <property type="component" value="Unassembled WGS sequence"/>
</dbReference>
<keyword evidence="4" id="KW-1185">Reference proteome</keyword>
<organism evidence="3 4">
    <name type="scientific">Allonocardiopsis opalescens</name>
    <dbReference type="NCBI Taxonomy" id="1144618"/>
    <lineage>
        <taxon>Bacteria</taxon>
        <taxon>Bacillati</taxon>
        <taxon>Actinomycetota</taxon>
        <taxon>Actinomycetes</taxon>
        <taxon>Streptosporangiales</taxon>
        <taxon>Allonocardiopsis</taxon>
    </lineage>
</organism>
<reference evidence="3 4" key="1">
    <citation type="submission" date="2018-03" db="EMBL/GenBank/DDBJ databases">
        <title>Genomic Encyclopedia of Archaeal and Bacterial Type Strains, Phase II (KMG-II): from individual species to whole genera.</title>
        <authorList>
            <person name="Goeker M."/>
        </authorList>
    </citation>
    <scope>NUCLEOTIDE SEQUENCE [LARGE SCALE GENOMIC DNA]</scope>
    <source>
        <strain evidence="3 4">DSM 45601</strain>
    </source>
</reference>
<evidence type="ECO:0000259" key="2">
    <source>
        <dbReference type="PROSITE" id="PS01124"/>
    </source>
</evidence>
<feature type="domain" description="HTH araC/xylS-type" evidence="2">
    <location>
        <begin position="173"/>
        <end position="245"/>
    </location>
</feature>
<dbReference type="GO" id="GO:0043565">
    <property type="term" value="F:sequence-specific DNA binding"/>
    <property type="evidence" value="ECO:0007669"/>
    <property type="project" value="InterPro"/>
</dbReference>
<dbReference type="Gene3D" id="1.10.10.60">
    <property type="entry name" value="Homeodomain-like"/>
    <property type="match status" value="1"/>
</dbReference>
<evidence type="ECO:0000256" key="1">
    <source>
        <dbReference type="SAM" id="MobiDB-lite"/>
    </source>
</evidence>
<name>A0A2T0QF23_9ACTN</name>
<dbReference type="SMART" id="SM00342">
    <property type="entry name" value="HTH_ARAC"/>
    <property type="match status" value="1"/>
</dbReference>
<gene>
    <name evidence="3" type="ORF">CLV72_1011120</name>
</gene>
<evidence type="ECO:0000313" key="3">
    <source>
        <dbReference type="EMBL" id="PRY02518.1"/>
    </source>
</evidence>
<dbReference type="PROSITE" id="PS01124">
    <property type="entry name" value="HTH_ARAC_FAMILY_2"/>
    <property type="match status" value="1"/>
</dbReference>
<dbReference type="InterPro" id="IPR018060">
    <property type="entry name" value="HTH_AraC"/>
</dbReference>
<proteinExistence type="predicted"/>